<gene>
    <name evidence="3" type="ORF">O181_059808</name>
</gene>
<feature type="transmembrane region" description="Helical" evidence="1">
    <location>
        <begin position="24"/>
        <end position="42"/>
    </location>
</feature>
<evidence type="ECO:0000313" key="3">
    <source>
        <dbReference type="EMBL" id="MBW0520093.1"/>
    </source>
</evidence>
<organism evidence="3 4">
    <name type="scientific">Austropuccinia psidii MF-1</name>
    <dbReference type="NCBI Taxonomy" id="1389203"/>
    <lineage>
        <taxon>Eukaryota</taxon>
        <taxon>Fungi</taxon>
        <taxon>Dikarya</taxon>
        <taxon>Basidiomycota</taxon>
        <taxon>Pucciniomycotina</taxon>
        <taxon>Pucciniomycetes</taxon>
        <taxon>Pucciniales</taxon>
        <taxon>Sphaerophragmiaceae</taxon>
        <taxon>Austropuccinia</taxon>
    </lineage>
</organism>
<keyword evidence="1" id="KW-0812">Transmembrane</keyword>
<evidence type="ECO:0000256" key="1">
    <source>
        <dbReference type="SAM" id="Phobius"/>
    </source>
</evidence>
<dbReference type="Proteomes" id="UP000765509">
    <property type="component" value="Unassembled WGS sequence"/>
</dbReference>
<feature type="domain" description="Tet-like 2OG-Fe(II) oxygenase" evidence="2">
    <location>
        <begin position="54"/>
        <end position="261"/>
    </location>
</feature>
<keyword evidence="1" id="KW-1133">Transmembrane helix</keyword>
<comment type="caution">
    <text evidence="3">The sequence shown here is derived from an EMBL/GenBank/DDBJ whole genome shotgun (WGS) entry which is preliminary data.</text>
</comment>
<dbReference type="AlphaFoldDB" id="A0A9Q3EJI3"/>
<evidence type="ECO:0000259" key="2">
    <source>
        <dbReference type="Pfam" id="PF20515"/>
    </source>
</evidence>
<sequence>MPVSAELTTSNSRSNVVFTQMKHIHFGCVAIFSLTGLLIALVEFRPFTKMSGVEVNQWDESSQLLFHKRKFTDPIATNRALLEGFMFAIGWRKCSTKNEQFEIYGSLGRIKDEKDEWWNQGANLSSVGCILAQSFQYFGDKLFQRMRTCYKSWGVPSFAQVNYQANVLANQGGFEFASALTFTMNGFKNSPHLDKDAFLYALGWLLQADKQTRQIQKDASKRCTVGKLIFPNENFWINLSECHGLIQVVWDSSTFFHYTYP</sequence>
<accession>A0A9Q3EJI3</accession>
<proteinExistence type="predicted"/>
<evidence type="ECO:0000313" key="4">
    <source>
        <dbReference type="Proteomes" id="UP000765509"/>
    </source>
</evidence>
<dbReference type="Pfam" id="PF20515">
    <property type="entry name" value="2OG-FeII_Oxy_6"/>
    <property type="match status" value="1"/>
</dbReference>
<dbReference type="InterPro" id="IPR046798">
    <property type="entry name" value="2OG-FeII_Oxy_6"/>
</dbReference>
<reference evidence="3" key="1">
    <citation type="submission" date="2021-03" db="EMBL/GenBank/DDBJ databases">
        <title>Draft genome sequence of rust myrtle Austropuccinia psidii MF-1, a brazilian biotype.</title>
        <authorList>
            <person name="Quecine M.C."/>
            <person name="Pachon D.M.R."/>
            <person name="Bonatelli M.L."/>
            <person name="Correr F.H."/>
            <person name="Franceschini L.M."/>
            <person name="Leite T.F."/>
            <person name="Margarido G.R.A."/>
            <person name="Almeida C.A."/>
            <person name="Ferrarezi J.A."/>
            <person name="Labate C.A."/>
        </authorList>
    </citation>
    <scope>NUCLEOTIDE SEQUENCE</scope>
    <source>
        <strain evidence="3">MF-1</strain>
    </source>
</reference>
<protein>
    <recommendedName>
        <fullName evidence="2">Tet-like 2OG-Fe(II) oxygenase domain-containing protein</fullName>
    </recommendedName>
</protein>
<dbReference type="EMBL" id="AVOT02027828">
    <property type="protein sequence ID" value="MBW0520093.1"/>
    <property type="molecule type" value="Genomic_DNA"/>
</dbReference>
<dbReference type="OrthoDB" id="2503998at2759"/>
<keyword evidence="1" id="KW-0472">Membrane</keyword>
<keyword evidence="4" id="KW-1185">Reference proteome</keyword>
<name>A0A9Q3EJI3_9BASI</name>